<evidence type="ECO:0000313" key="2">
    <source>
        <dbReference type="EMBL" id="MPR31846.1"/>
    </source>
</evidence>
<feature type="transmembrane region" description="Helical" evidence="1">
    <location>
        <begin position="81"/>
        <end position="102"/>
    </location>
</feature>
<accession>A0A7C9F4A0</accession>
<comment type="caution">
    <text evidence="2">The sequence shown here is derived from an EMBL/GenBank/DDBJ whole genome shotgun (WGS) entry which is preliminary data.</text>
</comment>
<dbReference type="NCBIfam" id="NF038404">
    <property type="entry name" value="perm_prefix_2"/>
    <property type="match status" value="1"/>
</dbReference>
<sequence>MAPHLLESLLGDLHEEFDYQVGRIGIQRARWRYWREVLGFVKPRFIRRPKSQYSTLNTMDMLRNYLKIALRNLIKNKAYSAINIGGLAVGMAVALLIVLWVWDELSYNKSFQNYDRIAQVMQNQTYKGFF</sequence>
<dbReference type="InterPro" id="IPR047699">
    <property type="entry name" value="Permease_put_prefix"/>
</dbReference>
<reference evidence="2 3" key="1">
    <citation type="submission" date="2019-10" db="EMBL/GenBank/DDBJ databases">
        <title>Draft Genome Sequence of Cytophagaceae sp. SJW1-29.</title>
        <authorList>
            <person name="Choi A."/>
        </authorList>
    </citation>
    <scope>NUCLEOTIDE SEQUENCE [LARGE SCALE GENOMIC DNA]</scope>
    <source>
        <strain evidence="2 3">SJW1-29</strain>
    </source>
</reference>
<proteinExistence type="predicted"/>
<keyword evidence="1" id="KW-0472">Membrane</keyword>
<dbReference type="AlphaFoldDB" id="A0A7C9F4A0"/>
<protein>
    <recommendedName>
        <fullName evidence="4">ABC transporter permease</fullName>
    </recommendedName>
</protein>
<keyword evidence="1" id="KW-1133">Transmembrane helix</keyword>
<name>A0A7C9F4A0_9BACT</name>
<evidence type="ECO:0008006" key="4">
    <source>
        <dbReference type="Google" id="ProtNLM"/>
    </source>
</evidence>
<gene>
    <name evidence="2" type="ORF">GBK04_00395</name>
</gene>
<dbReference type="Proteomes" id="UP000479293">
    <property type="component" value="Unassembled WGS sequence"/>
</dbReference>
<keyword evidence="1" id="KW-0812">Transmembrane</keyword>
<keyword evidence="3" id="KW-1185">Reference proteome</keyword>
<evidence type="ECO:0000256" key="1">
    <source>
        <dbReference type="SAM" id="Phobius"/>
    </source>
</evidence>
<evidence type="ECO:0000313" key="3">
    <source>
        <dbReference type="Proteomes" id="UP000479293"/>
    </source>
</evidence>
<organism evidence="2 3">
    <name type="scientific">Salmonirosea aquatica</name>
    <dbReference type="NCBI Taxonomy" id="2654236"/>
    <lineage>
        <taxon>Bacteria</taxon>
        <taxon>Pseudomonadati</taxon>
        <taxon>Bacteroidota</taxon>
        <taxon>Cytophagia</taxon>
        <taxon>Cytophagales</taxon>
        <taxon>Spirosomataceae</taxon>
        <taxon>Salmonirosea</taxon>
    </lineage>
</organism>
<dbReference type="EMBL" id="WHLY01000001">
    <property type="protein sequence ID" value="MPR31846.1"/>
    <property type="molecule type" value="Genomic_DNA"/>
</dbReference>